<sequence>MDIFEFTMAKHVIRNIGLFILLMIVSSCDELLTIDVVGDGNLKQEERNLSVFNEVLLESSDFEVILRSGERHKVLIETDSNLIAYVSTEVVDNQLLIGTRTNFDIQARERVMLTVYYPGEFLSAETVSGGLLKTDSLVLDRLKFSVFGVSKVRTTDTLRCDIFELYSDGSTNVEITGIFNQLNVHQQGSGNVLFSGASGSGDLLLEGSGKIDLRDLLMTDAEIELLGSGLVLCNVTGRLSTRISGNGRIYYYGQPEFLEKDIEGEGMVLPGN</sequence>
<accession>A0A2T0XMW2</accession>
<dbReference type="AlphaFoldDB" id="A0A2T0XMW2"/>
<dbReference type="Gene3D" id="2.160.20.120">
    <property type="match status" value="1"/>
</dbReference>
<evidence type="ECO:0000259" key="1">
    <source>
        <dbReference type="Pfam" id="PF10988"/>
    </source>
</evidence>
<dbReference type="OrthoDB" id="5585143at2"/>
<dbReference type="PANTHER" id="PTHR39200">
    <property type="entry name" value="HYPOTHETICAL EXPORTED PROTEIN"/>
    <property type="match status" value="1"/>
</dbReference>
<reference evidence="2 3" key="1">
    <citation type="submission" date="2018-07" db="EMBL/GenBank/DDBJ databases">
        <title>Freshwater and sediment microbial communities from various areas in North America, analyzing microbe dynamics in response to fracking.</title>
        <authorList>
            <person name="Lamendella R."/>
        </authorList>
    </citation>
    <scope>NUCLEOTIDE SEQUENCE [LARGE SCALE GENOMIC DNA]</scope>
    <source>
        <strain evidence="2 3">160A</strain>
    </source>
</reference>
<protein>
    <submittedName>
        <fullName evidence="2">Putative autotransporter adhesin-like protein</fullName>
    </submittedName>
</protein>
<evidence type="ECO:0000313" key="2">
    <source>
        <dbReference type="EMBL" id="RCW38396.1"/>
    </source>
</evidence>
<dbReference type="RefSeq" id="WP_106152790.1">
    <property type="nucleotide sequence ID" value="NZ_PVTS01000006.1"/>
</dbReference>
<proteinExistence type="predicted"/>
<dbReference type="InterPro" id="IPR021255">
    <property type="entry name" value="DUF2807"/>
</dbReference>
<gene>
    <name evidence="2" type="ORF">DFO77_104154</name>
</gene>
<name>A0A2T0XMW2_9BACT</name>
<keyword evidence="3" id="KW-1185">Reference proteome</keyword>
<feature type="domain" description="Putative auto-transporter adhesin head GIN" evidence="1">
    <location>
        <begin position="59"/>
        <end position="255"/>
    </location>
</feature>
<dbReference type="Proteomes" id="UP000252733">
    <property type="component" value="Unassembled WGS sequence"/>
</dbReference>
<dbReference type="EMBL" id="QPIZ01000004">
    <property type="protein sequence ID" value="RCW38396.1"/>
    <property type="molecule type" value="Genomic_DNA"/>
</dbReference>
<dbReference type="PANTHER" id="PTHR39200:SF1">
    <property type="entry name" value="AUTO-TRANSPORTER ADHESIN HEAD GIN DOMAIN-CONTAINING PROTEIN-RELATED"/>
    <property type="match status" value="1"/>
</dbReference>
<comment type="caution">
    <text evidence="2">The sequence shown here is derived from an EMBL/GenBank/DDBJ whole genome shotgun (WGS) entry which is preliminary data.</text>
</comment>
<evidence type="ECO:0000313" key="3">
    <source>
        <dbReference type="Proteomes" id="UP000252733"/>
    </source>
</evidence>
<organism evidence="2 3">
    <name type="scientific">Marinilabilia salmonicolor</name>
    <dbReference type="NCBI Taxonomy" id="989"/>
    <lineage>
        <taxon>Bacteria</taxon>
        <taxon>Pseudomonadati</taxon>
        <taxon>Bacteroidota</taxon>
        <taxon>Bacteroidia</taxon>
        <taxon>Marinilabiliales</taxon>
        <taxon>Marinilabiliaceae</taxon>
        <taxon>Marinilabilia</taxon>
    </lineage>
</organism>
<dbReference type="Pfam" id="PF10988">
    <property type="entry name" value="DUF2807"/>
    <property type="match status" value="1"/>
</dbReference>